<dbReference type="Pfam" id="PF22278">
    <property type="entry name" value="DUF6958"/>
    <property type="match status" value="1"/>
</dbReference>
<dbReference type="OrthoDB" id="2453136at2"/>
<name>A0A2S3ZPT8_9MICO</name>
<dbReference type="EMBL" id="PPXF01000011">
    <property type="protein sequence ID" value="POH71235.1"/>
    <property type="molecule type" value="Genomic_DNA"/>
</dbReference>
<dbReference type="AlphaFoldDB" id="A0A2S3ZPT8"/>
<dbReference type="Proteomes" id="UP000237104">
    <property type="component" value="Unassembled WGS sequence"/>
</dbReference>
<comment type="caution">
    <text evidence="1">The sequence shown here is derived from an EMBL/GenBank/DDBJ whole genome shotgun (WGS) entry which is preliminary data.</text>
</comment>
<protein>
    <recommendedName>
        <fullName evidence="3">DNA-binding protein</fullName>
    </recommendedName>
</protein>
<gene>
    <name evidence="1" type="ORF">C3B59_01105</name>
</gene>
<sequence length="130" mass="14503">MMADPHSQRVSARAIEEDERARERGRVQMFNATRPDGLDGWTIALEQYELLVEVILGTIDAFAADDGSVPLQLIVQEAQKALAGHPAFPGGRLTNYVRFTKVDLEARGRLERIPKSSPQRVRRTTDSSTN</sequence>
<reference evidence="1 2" key="1">
    <citation type="submission" date="2018-01" db="EMBL/GenBank/DDBJ databases">
        <title>Cryobacterium sp. nov., from glaciers in China.</title>
        <authorList>
            <person name="Liu Q."/>
            <person name="Xin Y.-H."/>
        </authorList>
    </citation>
    <scope>NUCLEOTIDE SEQUENCE [LARGE SCALE GENOMIC DNA]</scope>
    <source>
        <strain evidence="1 2">TMB1-8</strain>
    </source>
</reference>
<dbReference type="InterPro" id="IPR054233">
    <property type="entry name" value="DUF6958"/>
</dbReference>
<dbReference type="RefSeq" id="WP_103429659.1">
    <property type="nucleotide sequence ID" value="NZ_PPXF01000011.1"/>
</dbReference>
<proteinExistence type="predicted"/>
<evidence type="ECO:0000313" key="2">
    <source>
        <dbReference type="Proteomes" id="UP000237104"/>
    </source>
</evidence>
<organism evidence="1 2">
    <name type="scientific">Cryobacterium zongtaii</name>
    <dbReference type="NCBI Taxonomy" id="1259217"/>
    <lineage>
        <taxon>Bacteria</taxon>
        <taxon>Bacillati</taxon>
        <taxon>Actinomycetota</taxon>
        <taxon>Actinomycetes</taxon>
        <taxon>Micrococcales</taxon>
        <taxon>Microbacteriaceae</taxon>
        <taxon>Cryobacterium</taxon>
    </lineage>
</organism>
<evidence type="ECO:0008006" key="3">
    <source>
        <dbReference type="Google" id="ProtNLM"/>
    </source>
</evidence>
<accession>A0A2S3ZPT8</accession>
<evidence type="ECO:0000313" key="1">
    <source>
        <dbReference type="EMBL" id="POH71235.1"/>
    </source>
</evidence>